<comment type="subcellular location">
    <subcellularLocation>
        <location evidence="1">Cytoplasm</location>
    </subcellularLocation>
</comment>
<keyword evidence="4" id="KW-0963">Cytoplasm</keyword>
<keyword evidence="14" id="KW-1185">Reference proteome</keyword>
<evidence type="ECO:0000256" key="8">
    <source>
        <dbReference type="ARBA" id="ARBA00022840"/>
    </source>
</evidence>
<reference evidence="13 14" key="1">
    <citation type="submission" date="2016-10" db="EMBL/GenBank/DDBJ databases">
        <authorList>
            <person name="Varghese N."/>
            <person name="Submissions S."/>
        </authorList>
    </citation>
    <scope>NUCLEOTIDE SEQUENCE [LARGE SCALE GENOMIC DNA]</scope>
    <source>
        <strain evidence="13 14">DSM 9169</strain>
    </source>
</reference>
<dbReference type="PANTHER" id="PTHR33540">
    <property type="entry name" value="TRNA THREONYLCARBAMOYLADENOSINE BIOSYNTHESIS PROTEIN TSAE"/>
    <property type="match status" value="1"/>
</dbReference>
<evidence type="ECO:0000256" key="11">
    <source>
        <dbReference type="ARBA" id="ARBA00032441"/>
    </source>
</evidence>
<accession>A0ABY0V9I6</accession>
<keyword evidence="7" id="KW-0547">Nucleotide-binding</keyword>
<feature type="compositionally biased region" description="Basic and acidic residues" evidence="12">
    <location>
        <begin position="146"/>
        <end position="156"/>
    </location>
</feature>
<proteinExistence type="inferred from homology"/>
<dbReference type="NCBIfam" id="TIGR00150">
    <property type="entry name" value="T6A_YjeE"/>
    <property type="match status" value="1"/>
</dbReference>
<dbReference type="SUPFAM" id="SSF52540">
    <property type="entry name" value="P-loop containing nucleoside triphosphate hydrolases"/>
    <property type="match status" value="1"/>
</dbReference>
<dbReference type="EMBL" id="LT629792">
    <property type="protein sequence ID" value="SDU00675.1"/>
    <property type="molecule type" value="Genomic_DNA"/>
</dbReference>
<name>A0ABY0V9I6_9ACTO</name>
<evidence type="ECO:0000313" key="14">
    <source>
        <dbReference type="Proteomes" id="UP000198976"/>
    </source>
</evidence>
<dbReference type="InterPro" id="IPR003442">
    <property type="entry name" value="T6A_TsaE"/>
</dbReference>
<comment type="similarity">
    <text evidence="2">Belongs to the TsaE family.</text>
</comment>
<evidence type="ECO:0000256" key="3">
    <source>
        <dbReference type="ARBA" id="ARBA00019010"/>
    </source>
</evidence>
<dbReference type="Gene3D" id="3.40.50.300">
    <property type="entry name" value="P-loop containing nucleotide triphosphate hydrolases"/>
    <property type="match status" value="1"/>
</dbReference>
<evidence type="ECO:0000256" key="9">
    <source>
        <dbReference type="ARBA" id="ARBA00022842"/>
    </source>
</evidence>
<evidence type="ECO:0000256" key="4">
    <source>
        <dbReference type="ARBA" id="ARBA00022490"/>
    </source>
</evidence>
<dbReference type="InterPro" id="IPR027417">
    <property type="entry name" value="P-loop_NTPase"/>
</dbReference>
<dbReference type="Pfam" id="PF02367">
    <property type="entry name" value="TsaE"/>
    <property type="match status" value="1"/>
</dbReference>
<evidence type="ECO:0000256" key="5">
    <source>
        <dbReference type="ARBA" id="ARBA00022694"/>
    </source>
</evidence>
<dbReference type="Proteomes" id="UP000198976">
    <property type="component" value="Chromosome I"/>
</dbReference>
<evidence type="ECO:0000313" key="13">
    <source>
        <dbReference type="EMBL" id="SDU00675.1"/>
    </source>
</evidence>
<evidence type="ECO:0000256" key="7">
    <source>
        <dbReference type="ARBA" id="ARBA00022741"/>
    </source>
</evidence>
<evidence type="ECO:0000256" key="12">
    <source>
        <dbReference type="SAM" id="MobiDB-lite"/>
    </source>
</evidence>
<comment type="function">
    <text evidence="10">Required for the formation of a threonylcarbamoyl group on adenosine at position 37 (t(6)A37) in tRNAs that read codons beginning with adenine. Is involved in the transfer of the threonylcarbamoyl moiety of threonylcarbamoyl-AMP (TC-AMP) to the N6 group of A37, together with TsaD and TsaB. TsaE seems to play an indirect role in the t(6)A biosynthesis pathway, possibly in regulating the core enzymatic function of TsaD.</text>
</comment>
<evidence type="ECO:0000256" key="2">
    <source>
        <dbReference type="ARBA" id="ARBA00007599"/>
    </source>
</evidence>
<evidence type="ECO:0000256" key="6">
    <source>
        <dbReference type="ARBA" id="ARBA00022723"/>
    </source>
</evidence>
<keyword evidence="6" id="KW-0479">Metal-binding</keyword>
<protein>
    <recommendedName>
        <fullName evidence="3">tRNA threonylcarbamoyladenosine biosynthesis protein TsaE</fullName>
    </recommendedName>
    <alternativeName>
        <fullName evidence="11">t(6)A37 threonylcarbamoyladenosine biosynthesis protein TsaE</fullName>
    </alternativeName>
</protein>
<keyword evidence="8" id="KW-0067">ATP-binding</keyword>
<dbReference type="PANTHER" id="PTHR33540:SF2">
    <property type="entry name" value="TRNA THREONYLCARBAMOYLADENOSINE BIOSYNTHESIS PROTEIN TSAE"/>
    <property type="match status" value="1"/>
</dbReference>
<evidence type="ECO:0000256" key="1">
    <source>
        <dbReference type="ARBA" id="ARBA00004496"/>
    </source>
</evidence>
<feature type="region of interest" description="Disordered" evidence="12">
    <location>
        <begin position="135"/>
        <end position="162"/>
    </location>
</feature>
<keyword evidence="9" id="KW-0460">Magnesium</keyword>
<sequence length="232" mass="24587">MTQIQESTIHVTSADHTRAIGKALASTLRAGDVIMLNGPLGAGKTTLTQGIGQGLNVRGHVTSPTFTVSRIHPPLDEGGLALVHADAYRITDLDDLETVDLDSTAHDTVTVIEWGEGKTEQLSDDRLEIVIERAEGTAAGGDDEGTDAHLGRHTDAHAGGQAGEADIHADAQTHHDVINLEDIDSGERTLTFILHGTRWAGVLDDLDEKARALAGLDAPTTDLHDEVGSHRD</sequence>
<dbReference type="RefSeq" id="WP_092649133.1">
    <property type="nucleotide sequence ID" value="NZ_LT629792.1"/>
</dbReference>
<evidence type="ECO:0000256" key="10">
    <source>
        <dbReference type="ARBA" id="ARBA00024908"/>
    </source>
</evidence>
<gene>
    <name evidence="13" type="ORF">SAMN04489714_1575</name>
</gene>
<organism evidence="13 14">
    <name type="scientific">Schaalia radingae</name>
    <dbReference type="NCBI Taxonomy" id="131110"/>
    <lineage>
        <taxon>Bacteria</taxon>
        <taxon>Bacillati</taxon>
        <taxon>Actinomycetota</taxon>
        <taxon>Actinomycetes</taxon>
        <taxon>Actinomycetales</taxon>
        <taxon>Actinomycetaceae</taxon>
        <taxon>Schaalia</taxon>
    </lineage>
</organism>
<keyword evidence="5" id="KW-0819">tRNA processing</keyword>